<keyword evidence="1" id="KW-1133">Transmembrane helix</keyword>
<gene>
    <name evidence="2" type="ORF">DERP_003891</name>
</gene>
<keyword evidence="1" id="KW-0472">Membrane</keyword>
<dbReference type="Proteomes" id="UP000887458">
    <property type="component" value="Unassembled WGS sequence"/>
</dbReference>
<keyword evidence="3" id="KW-1185">Reference proteome</keyword>
<accession>A0ABQ8J7L8</accession>
<comment type="caution">
    <text evidence="2">The sequence shown here is derived from an EMBL/GenBank/DDBJ whole genome shotgun (WGS) entry which is preliminary data.</text>
</comment>
<reference evidence="2 3" key="1">
    <citation type="journal article" date="2018" name="J. Allergy Clin. Immunol.">
        <title>High-quality assembly of Dermatophagoides pteronyssinus genome and transcriptome reveals a wide range of novel allergens.</title>
        <authorList>
            <person name="Liu X.Y."/>
            <person name="Yang K.Y."/>
            <person name="Wang M.Q."/>
            <person name="Kwok J.S."/>
            <person name="Zeng X."/>
            <person name="Yang Z."/>
            <person name="Xiao X.J."/>
            <person name="Lau C.P."/>
            <person name="Li Y."/>
            <person name="Huang Z.M."/>
            <person name="Ba J.G."/>
            <person name="Yim A.K."/>
            <person name="Ouyang C.Y."/>
            <person name="Ngai S.M."/>
            <person name="Chan T.F."/>
            <person name="Leung E.L."/>
            <person name="Liu L."/>
            <person name="Liu Z.G."/>
            <person name="Tsui S.K."/>
        </authorList>
    </citation>
    <scope>NUCLEOTIDE SEQUENCE [LARGE SCALE GENOMIC DNA]</scope>
    <source>
        <strain evidence="2">Derp</strain>
    </source>
</reference>
<reference evidence="2 3" key="2">
    <citation type="journal article" date="2022" name="Mol. Biol. Evol.">
        <title>Comparative Genomics Reveals Insights into the Divergent Evolution of Astigmatic Mites and Household Pest Adaptations.</title>
        <authorList>
            <person name="Xiong Q."/>
            <person name="Wan A.T."/>
            <person name="Liu X."/>
            <person name="Fung C.S."/>
            <person name="Xiao X."/>
            <person name="Malainual N."/>
            <person name="Hou J."/>
            <person name="Wang L."/>
            <person name="Wang M."/>
            <person name="Yang K.Y."/>
            <person name="Cui Y."/>
            <person name="Leung E.L."/>
            <person name="Nong W."/>
            <person name="Shin S.K."/>
            <person name="Au S.W."/>
            <person name="Jeong K.Y."/>
            <person name="Chew F.T."/>
            <person name="Hui J.H."/>
            <person name="Leung T.F."/>
            <person name="Tungtrongchitr A."/>
            <person name="Zhong N."/>
            <person name="Liu Z."/>
            <person name="Tsui S.K."/>
        </authorList>
    </citation>
    <scope>NUCLEOTIDE SEQUENCE [LARGE SCALE GENOMIC DNA]</scope>
    <source>
        <strain evidence="2">Derp</strain>
    </source>
</reference>
<feature type="transmembrane region" description="Helical" evidence="1">
    <location>
        <begin position="20"/>
        <end position="36"/>
    </location>
</feature>
<proteinExistence type="predicted"/>
<sequence>MSRGEMAFKMSKKKISMSNSYMSLLLVYVSFEYFYIDPIHTMDLLDLDMVDFQPCGFGFAAGAADNARIAVY</sequence>
<protein>
    <submittedName>
        <fullName evidence="2">Uncharacterized protein</fullName>
    </submittedName>
</protein>
<name>A0ABQ8J7L8_DERPT</name>
<evidence type="ECO:0000313" key="2">
    <source>
        <dbReference type="EMBL" id="KAH9418566.1"/>
    </source>
</evidence>
<dbReference type="EMBL" id="NJHN03000062">
    <property type="protein sequence ID" value="KAH9418566.1"/>
    <property type="molecule type" value="Genomic_DNA"/>
</dbReference>
<organism evidence="2 3">
    <name type="scientific">Dermatophagoides pteronyssinus</name>
    <name type="common">European house dust mite</name>
    <dbReference type="NCBI Taxonomy" id="6956"/>
    <lineage>
        <taxon>Eukaryota</taxon>
        <taxon>Metazoa</taxon>
        <taxon>Ecdysozoa</taxon>
        <taxon>Arthropoda</taxon>
        <taxon>Chelicerata</taxon>
        <taxon>Arachnida</taxon>
        <taxon>Acari</taxon>
        <taxon>Acariformes</taxon>
        <taxon>Sarcoptiformes</taxon>
        <taxon>Astigmata</taxon>
        <taxon>Psoroptidia</taxon>
        <taxon>Analgoidea</taxon>
        <taxon>Pyroglyphidae</taxon>
        <taxon>Dermatophagoidinae</taxon>
        <taxon>Dermatophagoides</taxon>
    </lineage>
</organism>
<evidence type="ECO:0000313" key="3">
    <source>
        <dbReference type="Proteomes" id="UP000887458"/>
    </source>
</evidence>
<keyword evidence="1" id="KW-0812">Transmembrane</keyword>
<evidence type="ECO:0000256" key="1">
    <source>
        <dbReference type="SAM" id="Phobius"/>
    </source>
</evidence>